<reference evidence="2" key="2">
    <citation type="submission" date="2016-06" db="EMBL/GenBank/DDBJ databases">
        <title>The genome of a short-lived fish provides insights into sex chromosome evolution and the genetic control of aging.</title>
        <authorList>
            <person name="Reichwald K."/>
            <person name="Felder M."/>
            <person name="Petzold A."/>
            <person name="Koch P."/>
            <person name="Groth M."/>
            <person name="Platzer M."/>
        </authorList>
    </citation>
    <scope>NUCLEOTIDE SEQUENCE</scope>
    <source>
        <tissue evidence="2">Brain</tissue>
    </source>
</reference>
<feature type="non-terminal residue" evidence="2">
    <location>
        <position position="1"/>
    </location>
</feature>
<accession>A0A1A8N762</accession>
<dbReference type="EMBL" id="HAEG01001156">
    <property type="protein sequence ID" value="SBR64702.1"/>
    <property type="molecule type" value="Transcribed_RNA"/>
</dbReference>
<name>A0A1A8N762_9TELE</name>
<feature type="region of interest" description="Disordered" evidence="1">
    <location>
        <begin position="25"/>
        <end position="60"/>
    </location>
</feature>
<evidence type="ECO:0000256" key="1">
    <source>
        <dbReference type="SAM" id="MobiDB-lite"/>
    </source>
</evidence>
<protein>
    <submittedName>
        <fullName evidence="2">Musculoskeletal, embryonic nuclear protein 1</fullName>
    </submittedName>
</protein>
<evidence type="ECO:0000313" key="2">
    <source>
        <dbReference type="EMBL" id="SBR64702.1"/>
    </source>
</evidence>
<gene>
    <name evidence="2" type="primary">MUSTN1</name>
</gene>
<sequence>WRSVRKWVKLLLPCSVERGQEQRRFSTLAQLDPSGSRGETPRTGPNSTFRSAHGRNFFWE</sequence>
<dbReference type="AlphaFoldDB" id="A0A1A8N762"/>
<feature type="non-terminal residue" evidence="2">
    <location>
        <position position="60"/>
    </location>
</feature>
<proteinExistence type="predicted"/>
<reference evidence="2" key="1">
    <citation type="submission" date="2016-05" db="EMBL/GenBank/DDBJ databases">
        <authorList>
            <person name="Lavstsen T."/>
            <person name="Jespersen J.S."/>
        </authorList>
    </citation>
    <scope>NUCLEOTIDE SEQUENCE</scope>
    <source>
        <tissue evidence="2">Brain</tissue>
    </source>
</reference>
<organism evidence="2">
    <name type="scientific">Nothobranchius pienaari</name>
    <dbReference type="NCBI Taxonomy" id="704102"/>
    <lineage>
        <taxon>Eukaryota</taxon>
        <taxon>Metazoa</taxon>
        <taxon>Chordata</taxon>
        <taxon>Craniata</taxon>
        <taxon>Vertebrata</taxon>
        <taxon>Euteleostomi</taxon>
        <taxon>Actinopterygii</taxon>
        <taxon>Neopterygii</taxon>
        <taxon>Teleostei</taxon>
        <taxon>Neoteleostei</taxon>
        <taxon>Acanthomorphata</taxon>
        <taxon>Ovalentaria</taxon>
        <taxon>Atherinomorphae</taxon>
        <taxon>Cyprinodontiformes</taxon>
        <taxon>Nothobranchiidae</taxon>
        <taxon>Nothobranchius</taxon>
    </lineage>
</organism>